<evidence type="ECO:0000313" key="14">
    <source>
        <dbReference type="EMBL" id="CAD8829049.1"/>
    </source>
</evidence>
<dbReference type="Pfam" id="PF02675">
    <property type="entry name" value="AdoMet_dc"/>
    <property type="match status" value="1"/>
</dbReference>
<evidence type="ECO:0000256" key="4">
    <source>
        <dbReference type="ARBA" id="ARBA00022793"/>
    </source>
</evidence>
<evidence type="ECO:0000256" key="3">
    <source>
        <dbReference type="ARBA" id="ARBA00022679"/>
    </source>
</evidence>
<dbReference type="SUPFAM" id="SSF56276">
    <property type="entry name" value="S-adenosylmethionine decarboxylase"/>
    <property type="match status" value="1"/>
</dbReference>
<keyword evidence="4" id="KW-0210">Decarboxylase</keyword>
<evidence type="ECO:0000256" key="10">
    <source>
        <dbReference type="ARBA" id="ARBA00023317"/>
    </source>
</evidence>
<keyword evidence="3 11" id="KW-0808">Transferase</keyword>
<dbReference type="InterPro" id="IPR016067">
    <property type="entry name" value="S-AdoMet_deCO2ase_core"/>
</dbReference>
<dbReference type="PANTHER" id="PTHR11558:SF11">
    <property type="entry name" value="SPERMIDINE SYNTHASE"/>
    <property type="match status" value="1"/>
</dbReference>
<dbReference type="GO" id="GO:0016740">
    <property type="term" value="F:transferase activity"/>
    <property type="evidence" value="ECO:0007669"/>
    <property type="project" value="UniProtKB-UniRule"/>
</dbReference>
<dbReference type="Gene3D" id="3.60.90.10">
    <property type="entry name" value="S-adenosylmethionine decarboxylase"/>
    <property type="match status" value="1"/>
</dbReference>
<dbReference type="GO" id="GO:0008295">
    <property type="term" value="P:spermidine biosynthetic process"/>
    <property type="evidence" value="ECO:0007669"/>
    <property type="project" value="InterPro"/>
</dbReference>
<evidence type="ECO:0000256" key="9">
    <source>
        <dbReference type="ARBA" id="ARBA00023270"/>
    </source>
</evidence>
<feature type="domain" description="PABS" evidence="13">
    <location>
        <begin position="533"/>
        <end position="723"/>
    </location>
</feature>
<proteinExistence type="inferred from homology"/>
<keyword evidence="9" id="KW-0704">Schiff base</keyword>
<dbReference type="PROSITE" id="PS51006">
    <property type="entry name" value="PABS_2"/>
    <property type="match status" value="2"/>
</dbReference>
<dbReference type="Pfam" id="PF01564">
    <property type="entry name" value="Spermine_synth"/>
    <property type="match status" value="2"/>
</dbReference>
<comment type="caution">
    <text evidence="11">Lacks conserved residue(s) required for the propagation of feature annotation.</text>
</comment>
<dbReference type="GO" id="GO:0004014">
    <property type="term" value="F:adenosylmethionine decarboxylase activity"/>
    <property type="evidence" value="ECO:0007669"/>
    <property type="project" value="InterPro"/>
</dbReference>
<evidence type="ECO:0000256" key="5">
    <source>
        <dbReference type="ARBA" id="ARBA00022813"/>
    </source>
</evidence>
<evidence type="ECO:0000256" key="6">
    <source>
        <dbReference type="ARBA" id="ARBA00023115"/>
    </source>
</evidence>
<feature type="domain" description="PABS" evidence="13">
    <location>
        <begin position="177"/>
        <end position="412"/>
    </location>
</feature>
<evidence type="ECO:0000256" key="8">
    <source>
        <dbReference type="ARBA" id="ARBA00023239"/>
    </source>
</evidence>
<dbReference type="CDD" id="cd02440">
    <property type="entry name" value="AdoMet_MTases"/>
    <property type="match status" value="2"/>
</dbReference>
<keyword evidence="12" id="KW-0732">Signal</keyword>
<protein>
    <recommendedName>
        <fullName evidence="13">PABS domain-containing protein</fullName>
    </recommendedName>
</protein>
<feature type="chain" id="PRO_5031420438" description="PABS domain-containing protein" evidence="12">
    <location>
        <begin position="17"/>
        <end position="922"/>
    </location>
</feature>
<dbReference type="NCBIfam" id="TIGR03330">
    <property type="entry name" value="SAM_DCase_Bsu"/>
    <property type="match status" value="1"/>
</dbReference>
<name>A0A7S0ZQC8_NOCSC</name>
<dbReference type="AlphaFoldDB" id="A0A7S0ZQC8"/>
<reference evidence="14" key="1">
    <citation type="submission" date="2021-01" db="EMBL/GenBank/DDBJ databases">
        <authorList>
            <person name="Corre E."/>
            <person name="Pelletier E."/>
            <person name="Niang G."/>
            <person name="Scheremetjew M."/>
            <person name="Finn R."/>
            <person name="Kale V."/>
            <person name="Holt S."/>
            <person name="Cochrane G."/>
            <person name="Meng A."/>
            <person name="Brown T."/>
            <person name="Cohen L."/>
        </authorList>
    </citation>
    <scope>NUCLEOTIDE SEQUENCE</scope>
</reference>
<keyword evidence="7" id="KW-0865">Zymogen</keyword>
<dbReference type="SUPFAM" id="SSF53335">
    <property type="entry name" value="S-adenosyl-L-methionine-dependent methyltransferases"/>
    <property type="match status" value="2"/>
</dbReference>
<dbReference type="InterPro" id="IPR029063">
    <property type="entry name" value="SAM-dependent_MTases_sf"/>
</dbReference>
<accession>A0A7S0ZQC8</accession>
<dbReference type="InterPro" id="IPR001045">
    <property type="entry name" value="Spermi_synthase"/>
</dbReference>
<dbReference type="PANTHER" id="PTHR11558">
    <property type="entry name" value="SPERMIDINE/SPERMINE SYNTHASE"/>
    <property type="match status" value="1"/>
</dbReference>
<keyword evidence="10" id="KW-0670">Pyruvate</keyword>
<evidence type="ECO:0000256" key="2">
    <source>
        <dbReference type="ARBA" id="ARBA00007867"/>
    </source>
</evidence>
<keyword evidence="5" id="KW-0068">Autocatalytic cleavage</keyword>
<keyword evidence="8" id="KW-0456">Lyase</keyword>
<evidence type="ECO:0000256" key="1">
    <source>
        <dbReference type="ARBA" id="ARBA00001928"/>
    </source>
</evidence>
<evidence type="ECO:0000256" key="12">
    <source>
        <dbReference type="SAM" id="SignalP"/>
    </source>
</evidence>
<organism evidence="14">
    <name type="scientific">Noctiluca scintillans</name>
    <name type="common">Sea sparkle</name>
    <name type="synonym">Red tide dinoflagellate</name>
    <dbReference type="NCBI Taxonomy" id="2966"/>
    <lineage>
        <taxon>Eukaryota</taxon>
        <taxon>Sar</taxon>
        <taxon>Alveolata</taxon>
        <taxon>Dinophyceae</taxon>
        <taxon>Noctilucales</taxon>
        <taxon>Noctilucaceae</taxon>
        <taxon>Noctiluca</taxon>
    </lineage>
</organism>
<feature type="signal peptide" evidence="12">
    <location>
        <begin position="1"/>
        <end position="16"/>
    </location>
</feature>
<dbReference type="EMBL" id="HBFQ01004885">
    <property type="protein sequence ID" value="CAD8829049.1"/>
    <property type="molecule type" value="Transcribed_RNA"/>
</dbReference>
<comment type="similarity">
    <text evidence="2">Belongs to the spermidine/spermine synthase family.</text>
</comment>
<feature type="active site" description="Proton acceptor" evidence="11">
    <location>
        <position position="334"/>
    </location>
</feature>
<comment type="cofactor">
    <cofactor evidence="1">
        <name>pyruvate</name>
        <dbReference type="ChEBI" id="CHEBI:15361"/>
    </cofactor>
</comment>
<dbReference type="HAMAP" id="MF_00198">
    <property type="entry name" value="Spermidine_synth"/>
    <property type="match status" value="2"/>
</dbReference>
<evidence type="ECO:0000259" key="13">
    <source>
        <dbReference type="PROSITE" id="PS51006"/>
    </source>
</evidence>
<evidence type="ECO:0000256" key="11">
    <source>
        <dbReference type="PROSITE-ProRule" id="PRU00354"/>
    </source>
</evidence>
<keyword evidence="6 11" id="KW-0620">Polyamine biosynthesis</keyword>
<dbReference type="InterPro" id="IPR017716">
    <property type="entry name" value="S-AdoMet_deCOase_pro-enz"/>
</dbReference>
<dbReference type="InterPro" id="IPR030374">
    <property type="entry name" value="PABS"/>
</dbReference>
<dbReference type="Gene3D" id="3.40.50.150">
    <property type="entry name" value="Vaccinia Virus protein VP39"/>
    <property type="match status" value="2"/>
</dbReference>
<gene>
    <name evidence="14" type="ORF">NSCI0253_LOCUS3395</name>
</gene>
<evidence type="ECO:0000256" key="7">
    <source>
        <dbReference type="ARBA" id="ARBA00023145"/>
    </source>
</evidence>
<dbReference type="InterPro" id="IPR003826">
    <property type="entry name" value="AdoMetDC_fam_prok"/>
</dbReference>
<sequence>MSRLCILLLVVASVQASLLQDEVLCSWNSSNLHHPPLSRFCDVGLLLYDLPEERERSINTLANFDTEFGRDHLGHWGTSAAVAFVGGVEDPLLTFAVGIAQSWGFADSGFLLLLQLKDGESGIGPLAVLVGELVDAVELLEDGWTERVELDVTALLRAGKIWSAVEAALEAVAVALSGWPIENPDMTGDSVPQHQILATNTPFQALEVWENVCDERLCLELWLDSVRQLSSRHHYYYHEAMTFPALNALGPGGKRVLILGGGDGGVATHCLKFKTVEHVLNIEIDEFVTNMSQRYFPSVSAGLDDPRCEMRHADAFKYVYDSVGKEEYDLMIIDFTDAPVAGLWTDEFFAAVRKLVRPGGILVQNIGTMLYKSGIAAHIRDHATVFSTVYPLSTEIPDYVSPYILAMSTDAPTDLRNIDWSFWESQRITARYYSPRVHQKMLTYSAEFGQVFALPMSKTPAVLSPFTQVPLEIFDDDDEEPDERAVLEKTTSLNNAVMVERSSPSCRKKGTRCLSLSINREPVLTTETLHRDEIMVLPALNILGQRARRVLVLGGGTGSIAFLAMQYPQVEKIVVVEIDEDIVNIVKKYFPAQGSAFGDPRTELVIDDALEWVLQQNTSKFDAILVNLCREPWRPPSKTSQVPRTRRFMRQLSSLLASDGIIVQDIGNAQTSSHSRRLLALHRATFASVWPMSFSYPAQELDTAETLGGRYSRPPFFFALSSPTHLDVHAVDWQYWEMVHFRTLYYHAALHSVLFTLPFEFEALFDAPPKTSTLKLGQVPQILNNATVLVTALLAEGHGCNTSSLNNVSEAAFLLTTLATLSGLTLLGELSHQFQPFGVTALLLLAESHVSIHTWPEHGYAALDLVSCKPIKPKAIDDIRATIQEQLQCTDVHLDVSFRGRGADQLPEVRDIASTNTLREEL</sequence>